<evidence type="ECO:0000313" key="3">
    <source>
        <dbReference type="Proteomes" id="UP000433928"/>
    </source>
</evidence>
<name>A0A6A2GAH8_BACUN</name>
<protein>
    <submittedName>
        <fullName evidence="1">Uncharacterized protein</fullName>
    </submittedName>
</protein>
<proteinExistence type="predicted"/>
<evidence type="ECO:0000313" key="4">
    <source>
        <dbReference type="Proteomes" id="UP000487221"/>
    </source>
</evidence>
<dbReference type="Proteomes" id="UP000433928">
    <property type="component" value="Unassembled WGS sequence"/>
</dbReference>
<evidence type="ECO:0000313" key="2">
    <source>
        <dbReference type="EMBL" id="KAB4183099.1"/>
    </source>
</evidence>
<dbReference type="Proteomes" id="UP000487221">
    <property type="component" value="Unassembled WGS sequence"/>
</dbReference>
<dbReference type="RefSeq" id="WP_135037012.1">
    <property type="nucleotide sequence ID" value="NZ_CAXSUA010000006.1"/>
</dbReference>
<dbReference type="EMBL" id="WCTY01000021">
    <property type="protein sequence ID" value="KAB4183099.1"/>
    <property type="molecule type" value="Genomic_DNA"/>
</dbReference>
<reference evidence="3 4" key="1">
    <citation type="journal article" date="2019" name="Nat. Med.">
        <title>A library of human gut bacterial isolates paired with longitudinal multiomics data enables mechanistic microbiome research.</title>
        <authorList>
            <person name="Poyet M."/>
            <person name="Groussin M."/>
            <person name="Gibbons S.M."/>
            <person name="Avila-Pacheco J."/>
            <person name="Jiang X."/>
            <person name="Kearney S.M."/>
            <person name="Perrotta A.R."/>
            <person name="Berdy B."/>
            <person name="Zhao S."/>
            <person name="Lieberman T.D."/>
            <person name="Swanson P.K."/>
            <person name="Smith M."/>
            <person name="Roesemann S."/>
            <person name="Alexander J.E."/>
            <person name="Rich S.A."/>
            <person name="Livny J."/>
            <person name="Vlamakis H."/>
            <person name="Clish C."/>
            <person name="Bullock K."/>
            <person name="Deik A."/>
            <person name="Scott J."/>
            <person name="Pierce K.A."/>
            <person name="Xavier R.J."/>
            <person name="Alm E.J."/>
        </authorList>
    </citation>
    <scope>NUCLEOTIDE SEQUENCE [LARGE SCALE GENOMIC DNA]</scope>
    <source>
        <strain evidence="2 4">BIOML-A19</strain>
        <strain evidence="1 3">BIOML-A27</strain>
    </source>
</reference>
<dbReference type="AlphaFoldDB" id="A0A6A2GAH8"/>
<organism evidence="1 3">
    <name type="scientific">Bacteroides uniformis</name>
    <dbReference type="NCBI Taxonomy" id="820"/>
    <lineage>
        <taxon>Bacteria</taxon>
        <taxon>Pseudomonadati</taxon>
        <taxon>Bacteroidota</taxon>
        <taxon>Bacteroidia</taxon>
        <taxon>Bacteroidales</taxon>
        <taxon>Bacteroidaceae</taxon>
        <taxon>Bacteroides</taxon>
    </lineage>
</organism>
<accession>A0A6A2GAH8</accession>
<dbReference type="EMBL" id="WCUG01000010">
    <property type="protein sequence ID" value="KAB4169003.1"/>
    <property type="molecule type" value="Genomic_DNA"/>
</dbReference>
<evidence type="ECO:0000313" key="1">
    <source>
        <dbReference type="EMBL" id="KAB4169003.1"/>
    </source>
</evidence>
<gene>
    <name evidence="2" type="ORF">GAQ44_12070</name>
    <name evidence="1" type="ORF">GAQ59_13210</name>
</gene>
<comment type="caution">
    <text evidence="1">The sequence shown here is derived from an EMBL/GenBank/DDBJ whole genome shotgun (WGS) entry which is preliminary data.</text>
</comment>
<sequence>MNELQEQILALLVAKFQGVRKDGLQHLAAAIGLQVATIEEANGVVDKLTADKVSQYVTDWRKVADAEISKANQTYENGLKEKYDFVEKGKQTPPTPPTPPAGGAITLDAISKLIDEKLSGVQSSITEINANKAAASRRELFVAELDNAKIEGKTRDVMLKNFDRANTFASDEDFNSYLTEAKGDIAALAQERADAGLQGHDKPIFGAVNKEGVSSGVADYIKAQTESKTALTGKEV</sequence>